<dbReference type="GO" id="GO:0016559">
    <property type="term" value="P:peroxisome fission"/>
    <property type="evidence" value="ECO:0007669"/>
    <property type="project" value="InterPro"/>
</dbReference>
<dbReference type="PANTHER" id="PTHR12652">
    <property type="entry name" value="PEROXISOMAL BIOGENESIS FACTOR 11"/>
    <property type="match status" value="1"/>
</dbReference>
<evidence type="ECO:0000256" key="6">
    <source>
        <dbReference type="SAM" id="Phobius"/>
    </source>
</evidence>
<organism evidence="7 8">
    <name type="scientific">Diplocarpon coronariae</name>
    <dbReference type="NCBI Taxonomy" id="2795749"/>
    <lineage>
        <taxon>Eukaryota</taxon>
        <taxon>Fungi</taxon>
        <taxon>Dikarya</taxon>
        <taxon>Ascomycota</taxon>
        <taxon>Pezizomycotina</taxon>
        <taxon>Leotiomycetes</taxon>
        <taxon>Helotiales</taxon>
        <taxon>Drepanopezizaceae</taxon>
        <taxon>Diplocarpon</taxon>
    </lineage>
</organism>
<evidence type="ECO:0000256" key="2">
    <source>
        <dbReference type="ARBA" id="ARBA00023136"/>
    </source>
</evidence>
<evidence type="ECO:0000256" key="1">
    <source>
        <dbReference type="ARBA" id="ARBA00022593"/>
    </source>
</evidence>
<dbReference type="InterPro" id="IPR008733">
    <property type="entry name" value="PEX11"/>
</dbReference>
<evidence type="ECO:0000313" key="7">
    <source>
        <dbReference type="EMBL" id="OWP04599.1"/>
    </source>
</evidence>
<evidence type="ECO:0000256" key="3">
    <source>
        <dbReference type="ARBA" id="ARBA00023140"/>
    </source>
</evidence>
<dbReference type="EMBL" id="MZNU01000099">
    <property type="protein sequence ID" value="OWP04599.1"/>
    <property type="molecule type" value="Genomic_DNA"/>
</dbReference>
<evidence type="ECO:0000256" key="5">
    <source>
        <dbReference type="SAM" id="MobiDB-lite"/>
    </source>
</evidence>
<dbReference type="AlphaFoldDB" id="A0A218Z955"/>
<dbReference type="GO" id="GO:0005778">
    <property type="term" value="C:peroxisomal membrane"/>
    <property type="evidence" value="ECO:0007669"/>
    <property type="project" value="UniProtKB-SubCell"/>
</dbReference>
<keyword evidence="3" id="KW-0576">Peroxisome</keyword>
<dbReference type="Proteomes" id="UP000242519">
    <property type="component" value="Unassembled WGS sequence"/>
</dbReference>
<feature type="transmembrane region" description="Helical" evidence="6">
    <location>
        <begin position="127"/>
        <end position="148"/>
    </location>
</feature>
<dbReference type="InParanoid" id="A0A218Z955"/>
<dbReference type="PANTHER" id="PTHR12652:SF23">
    <property type="entry name" value="MICROBODY (PEROXISOME) PROLIFERATION PROTEIN PEROXIN 11B (EUROFUNG)"/>
    <property type="match status" value="1"/>
</dbReference>
<keyword evidence="2 6" id="KW-0472">Membrane</keyword>
<comment type="subcellular location">
    <subcellularLocation>
        <location evidence="4">Peroxisome membrane</location>
    </subcellularLocation>
</comment>
<name>A0A218Z955_9HELO</name>
<feature type="transmembrane region" description="Helical" evidence="6">
    <location>
        <begin position="89"/>
        <end position="107"/>
    </location>
</feature>
<keyword evidence="6" id="KW-0812">Transmembrane</keyword>
<sequence length="236" mass="25846">MSPANAVTQVSRFVGDAAGLEKTLRLLQSLAQVVAACSLTATAAAPWLQARKQFALGRRYLRVLKFIDAFTFAFDIFSRRSGLLAVLEFGRWSCLGIYLLLESFTILDEMGVVSTTWAAGLFLEAMKFWFCSLVLGIFSGILELLGLLGKNAGLGKRVEEKHQKSRKNKAEMTQGRPTERDATRKKIAKRLFIDGCDLFIPGSATGWIPTSSANVGMMSVGSTVLSGLDVWNRVNV</sequence>
<keyword evidence="8" id="KW-1185">Reference proteome</keyword>
<comment type="caution">
    <text evidence="7">The sequence shown here is derived from an EMBL/GenBank/DDBJ whole genome shotgun (WGS) entry which is preliminary data.</text>
</comment>
<accession>A0A218Z955</accession>
<proteinExistence type="predicted"/>
<keyword evidence="1" id="KW-0962">Peroxisome biogenesis</keyword>
<protein>
    <submittedName>
        <fullName evidence="7">Uncharacterized protein</fullName>
    </submittedName>
</protein>
<dbReference type="FunCoup" id="A0A218Z955">
    <property type="interactions" value="233"/>
</dbReference>
<reference evidence="7" key="1">
    <citation type="submission" date="2017-04" db="EMBL/GenBank/DDBJ databases">
        <title>Draft genome sequence of Marssonina coronaria NL1: causal agent of apple blotch.</title>
        <authorList>
            <person name="Cheng Q."/>
        </authorList>
    </citation>
    <scope>NUCLEOTIDE SEQUENCE [LARGE SCALE GENOMIC DNA]</scope>
    <source>
        <strain evidence="7">NL1</strain>
    </source>
</reference>
<evidence type="ECO:0000256" key="4">
    <source>
        <dbReference type="ARBA" id="ARBA00046271"/>
    </source>
</evidence>
<dbReference type="STRING" id="503106.A0A218Z955"/>
<keyword evidence="6" id="KW-1133">Transmembrane helix</keyword>
<feature type="region of interest" description="Disordered" evidence="5">
    <location>
        <begin position="159"/>
        <end position="181"/>
    </location>
</feature>
<dbReference type="Pfam" id="PF05648">
    <property type="entry name" value="PEX11"/>
    <property type="match status" value="1"/>
</dbReference>
<evidence type="ECO:0000313" key="8">
    <source>
        <dbReference type="Proteomes" id="UP000242519"/>
    </source>
</evidence>
<dbReference type="OrthoDB" id="3636394at2759"/>
<gene>
    <name evidence="7" type="ORF">B2J93_4878</name>
</gene>